<feature type="compositionally biased region" description="Low complexity" evidence="1">
    <location>
        <begin position="66"/>
        <end position="83"/>
    </location>
</feature>
<feature type="transmembrane region" description="Helical" evidence="2">
    <location>
        <begin position="39"/>
        <end position="59"/>
    </location>
</feature>
<keyword evidence="2" id="KW-0472">Membrane</keyword>
<feature type="region of interest" description="Disordered" evidence="1">
    <location>
        <begin position="66"/>
        <end position="92"/>
    </location>
</feature>
<evidence type="ECO:0000256" key="1">
    <source>
        <dbReference type="SAM" id="MobiDB-lite"/>
    </source>
</evidence>
<feature type="transmembrane region" description="Helical" evidence="2">
    <location>
        <begin position="12"/>
        <end position="32"/>
    </location>
</feature>
<name>E3J7A7_PSEI1</name>
<feature type="transmembrane region" description="Helical" evidence="2">
    <location>
        <begin position="103"/>
        <end position="125"/>
    </location>
</feature>
<keyword evidence="4" id="KW-1185">Reference proteome</keyword>
<dbReference type="Proteomes" id="UP000002484">
    <property type="component" value="Chromosome"/>
</dbReference>
<evidence type="ECO:0000256" key="2">
    <source>
        <dbReference type="SAM" id="Phobius"/>
    </source>
</evidence>
<dbReference type="EMBL" id="CP002299">
    <property type="protein sequence ID" value="ADP78380.1"/>
    <property type="molecule type" value="Genomic_DNA"/>
</dbReference>
<keyword evidence="2" id="KW-1133">Transmembrane helix</keyword>
<dbReference type="KEGG" id="fri:FraEuI1c_0294"/>
<dbReference type="HOGENOM" id="CLU_996603_0_0_11"/>
<gene>
    <name evidence="3" type="ordered locus">FraEuI1c_0294</name>
</gene>
<reference evidence="3 4" key="1">
    <citation type="submission" date="2010-10" db="EMBL/GenBank/DDBJ databases">
        <title>Complete sequence of Frankia sp. EuI1c.</title>
        <authorList>
            <consortium name="US DOE Joint Genome Institute"/>
            <person name="Lucas S."/>
            <person name="Copeland A."/>
            <person name="Lapidus A."/>
            <person name="Cheng J.-F."/>
            <person name="Bruce D."/>
            <person name="Goodwin L."/>
            <person name="Pitluck S."/>
            <person name="Chertkov O."/>
            <person name="Detter J.C."/>
            <person name="Han C."/>
            <person name="Tapia R."/>
            <person name="Land M."/>
            <person name="Hauser L."/>
            <person name="Jeffries C."/>
            <person name="Kyrpides N."/>
            <person name="Ivanova N."/>
            <person name="Mikhailova N."/>
            <person name="Beauchemin N."/>
            <person name="Sen A."/>
            <person name="Sur S.A."/>
            <person name="Gtari M."/>
            <person name="Wall L."/>
            <person name="Tisa L."/>
            <person name="Woyke T."/>
        </authorList>
    </citation>
    <scope>NUCLEOTIDE SEQUENCE [LARGE SCALE GENOMIC DNA]</scope>
    <source>
        <strain evidence="4">DSM 45817 / CECT 9037 / EuI1c</strain>
    </source>
</reference>
<accession>E3J7A7</accession>
<feature type="region of interest" description="Disordered" evidence="1">
    <location>
        <begin position="141"/>
        <end position="185"/>
    </location>
</feature>
<protein>
    <submittedName>
        <fullName evidence="3">Uncharacterized protein</fullName>
    </submittedName>
</protein>
<evidence type="ECO:0000313" key="3">
    <source>
        <dbReference type="EMBL" id="ADP78380.1"/>
    </source>
</evidence>
<dbReference type="AlphaFoldDB" id="E3J7A7"/>
<feature type="compositionally biased region" description="Basic and acidic residues" evidence="1">
    <location>
        <begin position="141"/>
        <end position="164"/>
    </location>
</feature>
<sequence>MTEPSLSSLGSGVSAQELIIVGICLTALAACLGKSRLAVFLGIPTLLVTGLASVIGWLTGIGDTGPADSTTRPTAPPARALPAGSGTDPTAGAGARGHSYWPVWILGTTTLLIAVVAGLLLFTAVTRARREDFVLDGAAHGHGDHNDDLDDDPHPVWADDRDVTEPDTGPPRTKPWPSLDAGSPRGDTFSTRMNQLAHDFMKHVVAHHDRPAVVDLQAPVTQRFVTAFTYATDLFLDRSPRDPVLMSAAISEAERRWTLVKQDHGHLGDDTGNPRIDEW</sequence>
<evidence type="ECO:0000313" key="4">
    <source>
        <dbReference type="Proteomes" id="UP000002484"/>
    </source>
</evidence>
<organism evidence="3 4">
    <name type="scientific">Pseudofrankia inefficax (strain DSM 45817 / CECT 9037 / DDB 130130 / EuI1c)</name>
    <name type="common">Frankia inefficax</name>
    <dbReference type="NCBI Taxonomy" id="298654"/>
    <lineage>
        <taxon>Bacteria</taxon>
        <taxon>Bacillati</taxon>
        <taxon>Actinomycetota</taxon>
        <taxon>Actinomycetes</taxon>
        <taxon>Frankiales</taxon>
        <taxon>Frankiaceae</taxon>
        <taxon>Pseudofrankia</taxon>
    </lineage>
</organism>
<dbReference type="InParanoid" id="E3J7A7"/>
<keyword evidence="2" id="KW-0812">Transmembrane</keyword>
<proteinExistence type="predicted"/>